<gene>
    <name evidence="1" type="ORF">BRADI_3g28332v3</name>
</gene>
<keyword evidence="3" id="KW-1185">Reference proteome</keyword>
<dbReference type="InParanoid" id="A0A0Q3LXK0"/>
<name>A0A0Q3LXK0_BRADI</name>
<sequence>MEPPLPCLLPHVHLRTGSLAATPAWPPFLFSPHLGLYLRHPFQEGAVASAHHRFGTWEAAAGRDLAAAPTDELGFDIVQGQAMCSRKCL</sequence>
<proteinExistence type="predicted"/>
<dbReference type="Gramene" id="KQJ97021">
    <property type="protein sequence ID" value="KQJ97021"/>
    <property type="gene ID" value="BRADI_3g28332v3"/>
</dbReference>
<dbReference type="Proteomes" id="UP000008810">
    <property type="component" value="Chromosome 3"/>
</dbReference>
<reference evidence="1" key="2">
    <citation type="submission" date="2017-06" db="EMBL/GenBank/DDBJ databases">
        <title>WGS assembly of Brachypodium distachyon.</title>
        <authorList>
            <consortium name="The International Brachypodium Initiative"/>
            <person name="Lucas S."/>
            <person name="Harmon-Smith M."/>
            <person name="Lail K."/>
            <person name="Tice H."/>
            <person name="Grimwood J."/>
            <person name="Bruce D."/>
            <person name="Barry K."/>
            <person name="Shu S."/>
            <person name="Lindquist E."/>
            <person name="Wang M."/>
            <person name="Pitluck S."/>
            <person name="Vogel J.P."/>
            <person name="Garvin D.F."/>
            <person name="Mockler T.C."/>
            <person name="Schmutz J."/>
            <person name="Rokhsar D."/>
            <person name="Bevan M.W."/>
        </authorList>
    </citation>
    <scope>NUCLEOTIDE SEQUENCE</scope>
    <source>
        <strain evidence="1">Bd21</strain>
    </source>
</reference>
<evidence type="ECO:0000313" key="3">
    <source>
        <dbReference type="Proteomes" id="UP000008810"/>
    </source>
</evidence>
<dbReference type="EnsemblPlants" id="KQJ97021">
    <property type="protein sequence ID" value="KQJ97021"/>
    <property type="gene ID" value="BRADI_3g28332v3"/>
</dbReference>
<evidence type="ECO:0000313" key="2">
    <source>
        <dbReference type="EnsemblPlants" id="KQJ97021"/>
    </source>
</evidence>
<accession>A0A0Q3LXK0</accession>
<reference evidence="2" key="3">
    <citation type="submission" date="2018-08" db="UniProtKB">
        <authorList>
            <consortium name="EnsemblPlants"/>
        </authorList>
    </citation>
    <scope>IDENTIFICATION</scope>
    <source>
        <strain evidence="2">cv. Bd21</strain>
    </source>
</reference>
<protein>
    <submittedName>
        <fullName evidence="1 2">Uncharacterized protein</fullName>
    </submittedName>
</protein>
<dbReference type="AlphaFoldDB" id="A0A0Q3LXK0"/>
<dbReference type="EMBL" id="CM000882">
    <property type="protein sequence ID" value="KQJ97021.1"/>
    <property type="molecule type" value="Genomic_DNA"/>
</dbReference>
<organism evidence="1">
    <name type="scientific">Brachypodium distachyon</name>
    <name type="common">Purple false brome</name>
    <name type="synonym">Trachynia distachya</name>
    <dbReference type="NCBI Taxonomy" id="15368"/>
    <lineage>
        <taxon>Eukaryota</taxon>
        <taxon>Viridiplantae</taxon>
        <taxon>Streptophyta</taxon>
        <taxon>Embryophyta</taxon>
        <taxon>Tracheophyta</taxon>
        <taxon>Spermatophyta</taxon>
        <taxon>Magnoliopsida</taxon>
        <taxon>Liliopsida</taxon>
        <taxon>Poales</taxon>
        <taxon>Poaceae</taxon>
        <taxon>BOP clade</taxon>
        <taxon>Pooideae</taxon>
        <taxon>Stipodae</taxon>
        <taxon>Brachypodieae</taxon>
        <taxon>Brachypodium</taxon>
    </lineage>
</organism>
<reference evidence="1 2" key="1">
    <citation type="journal article" date="2010" name="Nature">
        <title>Genome sequencing and analysis of the model grass Brachypodium distachyon.</title>
        <authorList>
            <consortium name="International Brachypodium Initiative"/>
        </authorList>
    </citation>
    <scope>NUCLEOTIDE SEQUENCE [LARGE SCALE GENOMIC DNA]</scope>
    <source>
        <strain evidence="1 2">Bd21</strain>
    </source>
</reference>
<evidence type="ECO:0000313" key="1">
    <source>
        <dbReference type="EMBL" id="KQJ97021.1"/>
    </source>
</evidence>